<accession>A0A540KNL4</accession>
<evidence type="ECO:0000313" key="1">
    <source>
        <dbReference type="EMBL" id="TQD75816.1"/>
    </source>
</evidence>
<organism evidence="1 2">
    <name type="scientific">Malus baccata</name>
    <name type="common">Siberian crab apple</name>
    <name type="synonym">Pyrus baccata</name>
    <dbReference type="NCBI Taxonomy" id="106549"/>
    <lineage>
        <taxon>Eukaryota</taxon>
        <taxon>Viridiplantae</taxon>
        <taxon>Streptophyta</taxon>
        <taxon>Embryophyta</taxon>
        <taxon>Tracheophyta</taxon>
        <taxon>Spermatophyta</taxon>
        <taxon>Magnoliopsida</taxon>
        <taxon>eudicotyledons</taxon>
        <taxon>Gunneridae</taxon>
        <taxon>Pentapetalae</taxon>
        <taxon>rosids</taxon>
        <taxon>fabids</taxon>
        <taxon>Rosales</taxon>
        <taxon>Rosaceae</taxon>
        <taxon>Amygdaloideae</taxon>
        <taxon>Maleae</taxon>
        <taxon>Malus</taxon>
    </lineage>
</organism>
<proteinExistence type="predicted"/>
<gene>
    <name evidence="1" type="ORF">C1H46_038652</name>
</gene>
<evidence type="ECO:0000313" key="2">
    <source>
        <dbReference type="Proteomes" id="UP000315295"/>
    </source>
</evidence>
<keyword evidence="2" id="KW-1185">Reference proteome</keyword>
<dbReference type="EMBL" id="VIEB01001072">
    <property type="protein sequence ID" value="TQD75816.1"/>
    <property type="molecule type" value="Genomic_DNA"/>
</dbReference>
<reference evidence="1 2" key="1">
    <citation type="journal article" date="2019" name="G3 (Bethesda)">
        <title>Sequencing of a Wild Apple (Malus baccata) Genome Unravels the Differences Between Cultivated and Wild Apple Species Regarding Disease Resistance and Cold Tolerance.</title>
        <authorList>
            <person name="Chen X."/>
        </authorList>
    </citation>
    <scope>NUCLEOTIDE SEQUENCE [LARGE SCALE GENOMIC DNA]</scope>
    <source>
        <strain evidence="2">cv. Shandingzi</strain>
        <tissue evidence="1">Leaves</tissue>
    </source>
</reference>
<dbReference type="Proteomes" id="UP000315295">
    <property type="component" value="Unassembled WGS sequence"/>
</dbReference>
<comment type="caution">
    <text evidence="1">The sequence shown here is derived from an EMBL/GenBank/DDBJ whole genome shotgun (WGS) entry which is preliminary data.</text>
</comment>
<name>A0A540KNL4_MALBA</name>
<dbReference type="AlphaFoldDB" id="A0A540KNL4"/>
<protein>
    <submittedName>
        <fullName evidence="1">Uncharacterized protein</fullName>
    </submittedName>
</protein>
<sequence>MFVDDVVRNEGAGVSSGGLEVALENLGSSPMKVVADSTSVNVLPSSDKSLATHEDFKLAMIHGAPELLDMQPNLGTYFRVFWHLSTMSSKASKRTCHEIHFA</sequence>